<organism evidence="2 3">
    <name type="scientific">Durusdinium trenchii</name>
    <dbReference type="NCBI Taxonomy" id="1381693"/>
    <lineage>
        <taxon>Eukaryota</taxon>
        <taxon>Sar</taxon>
        <taxon>Alveolata</taxon>
        <taxon>Dinophyceae</taxon>
        <taxon>Suessiales</taxon>
        <taxon>Symbiodiniaceae</taxon>
        <taxon>Durusdinium</taxon>
    </lineage>
</organism>
<feature type="transmembrane region" description="Helical" evidence="1">
    <location>
        <begin position="207"/>
        <end position="227"/>
    </location>
</feature>
<accession>A0ABP0PVK0</accession>
<keyword evidence="1" id="KW-0472">Membrane</keyword>
<dbReference type="Proteomes" id="UP001642484">
    <property type="component" value="Unassembled WGS sequence"/>
</dbReference>
<feature type="transmembrane region" description="Helical" evidence="1">
    <location>
        <begin position="270"/>
        <end position="297"/>
    </location>
</feature>
<sequence>MTGMAMRMKMCPWLLRLYMNRTLRSKGASSWYRLSHQILHLSETMFVAICALRVGPLPLRKTRSMSTDQTNGVPVPAEARDGEQQGSFVVFGRSLGPSPISDPAYAHYVNSPCVDLAREYEYPDTHSGLGICAVIMVASFAIMFFIADPVLIKKNVVFALLTVIVSLAGCCGCCFVCISNSTWFCVRDAAPAQPISRTELRHLLGQTACTFWTILLFLAGMLKSFIMAEAGEGAIDVDLFVIESLGAIVVLVPAWYVVNRCSREPVKAGLVMSFFWSGALFSTEIAGLLNSFMLLFWTALDSTCNAQLPVGPNWPFEAPSGGCIAKANLEWVLAPGIVEETSKFIVLTRLVTSLEEAMNSRALTRWPRSSTTSCMPCCGWFLKMASSPAVVVLCGMAVGGGFGSLENVQYIAKISGLVKQLHNILPATVRIYTAILHVAMTGTCAFFLSISMFSERKRPFVKFIGWILMVICHGTYDAFCTFQSELDIKDCFTRASCTYDYDKGEEECVFSESGTLAHCSCISSVNESTHKCTPTPDAASMKRDQISNSTLLILKDSGFALVRQKESKEQAEADSLHNFWQFNTAPKVRQQILAAIPQKAEYVCPKNPEHYVCGPKLVEWWPGAWTSWLLGTVMILFFAILACCGLPQVQRSFYARQEVAQTAVNPAPGSQVQLA</sequence>
<evidence type="ECO:0000256" key="1">
    <source>
        <dbReference type="SAM" id="Phobius"/>
    </source>
</evidence>
<dbReference type="InterPro" id="IPR026898">
    <property type="entry name" value="PrsW"/>
</dbReference>
<keyword evidence="1" id="KW-0812">Transmembrane</keyword>
<feature type="transmembrane region" description="Helical" evidence="1">
    <location>
        <begin position="159"/>
        <end position="186"/>
    </location>
</feature>
<evidence type="ECO:0000313" key="3">
    <source>
        <dbReference type="Proteomes" id="UP001642484"/>
    </source>
</evidence>
<reference evidence="2 3" key="1">
    <citation type="submission" date="2024-02" db="EMBL/GenBank/DDBJ databases">
        <authorList>
            <person name="Chen Y."/>
            <person name="Shah S."/>
            <person name="Dougan E. K."/>
            <person name="Thang M."/>
            <person name="Chan C."/>
        </authorList>
    </citation>
    <scope>NUCLEOTIDE SEQUENCE [LARGE SCALE GENOMIC DNA]</scope>
</reference>
<keyword evidence="1" id="KW-1133">Transmembrane helix</keyword>
<dbReference type="Pfam" id="PF13367">
    <property type="entry name" value="PrsW-protease"/>
    <property type="match status" value="1"/>
</dbReference>
<comment type="caution">
    <text evidence="2">The sequence shown here is derived from an EMBL/GenBank/DDBJ whole genome shotgun (WGS) entry which is preliminary data.</text>
</comment>
<feature type="transmembrane region" description="Helical" evidence="1">
    <location>
        <begin position="625"/>
        <end position="646"/>
    </location>
</feature>
<evidence type="ECO:0000313" key="2">
    <source>
        <dbReference type="EMBL" id="CAK9079397.1"/>
    </source>
</evidence>
<keyword evidence="3" id="KW-1185">Reference proteome</keyword>
<protein>
    <submittedName>
        <fullName evidence="2">Uncharacterized protein</fullName>
    </submittedName>
</protein>
<name>A0ABP0PVK0_9DINO</name>
<feature type="transmembrane region" description="Helical" evidence="1">
    <location>
        <begin position="239"/>
        <end position="258"/>
    </location>
</feature>
<proteinExistence type="predicted"/>
<feature type="transmembrane region" description="Helical" evidence="1">
    <location>
        <begin position="429"/>
        <end position="448"/>
    </location>
</feature>
<gene>
    <name evidence="2" type="ORF">CCMP2556_LOCUS39097</name>
</gene>
<feature type="transmembrane region" description="Helical" evidence="1">
    <location>
        <begin position="128"/>
        <end position="147"/>
    </location>
</feature>
<dbReference type="EMBL" id="CAXAMN010023651">
    <property type="protein sequence ID" value="CAK9079397.1"/>
    <property type="molecule type" value="Genomic_DNA"/>
</dbReference>